<dbReference type="Pfam" id="PF00004">
    <property type="entry name" value="AAA"/>
    <property type="match status" value="1"/>
</dbReference>
<dbReference type="InterPro" id="IPR056599">
    <property type="entry name" value="AAA_lid_fung"/>
</dbReference>
<dbReference type="GO" id="GO:0016887">
    <property type="term" value="F:ATP hydrolysis activity"/>
    <property type="evidence" value="ECO:0007669"/>
    <property type="project" value="InterPro"/>
</dbReference>
<feature type="domain" description="AAA+ ATPase" evidence="2">
    <location>
        <begin position="365"/>
        <end position="492"/>
    </location>
</feature>
<dbReference type="Gene3D" id="3.40.50.300">
    <property type="entry name" value="P-loop containing nucleotide triphosphate hydrolases"/>
    <property type="match status" value="1"/>
</dbReference>
<protein>
    <recommendedName>
        <fullName evidence="2">AAA+ ATPase domain-containing protein</fullName>
    </recommendedName>
</protein>
<organism evidence="3 4">
    <name type="scientific">Colletotrichum cuscutae</name>
    <dbReference type="NCBI Taxonomy" id="1209917"/>
    <lineage>
        <taxon>Eukaryota</taxon>
        <taxon>Fungi</taxon>
        <taxon>Dikarya</taxon>
        <taxon>Ascomycota</taxon>
        <taxon>Pezizomycotina</taxon>
        <taxon>Sordariomycetes</taxon>
        <taxon>Hypocreomycetidae</taxon>
        <taxon>Glomerellales</taxon>
        <taxon>Glomerellaceae</taxon>
        <taxon>Colletotrichum</taxon>
        <taxon>Colletotrichum acutatum species complex</taxon>
    </lineage>
</organism>
<dbReference type="InterPro" id="IPR054289">
    <property type="entry name" value="DUF7025"/>
</dbReference>
<feature type="region of interest" description="Disordered" evidence="1">
    <location>
        <begin position="798"/>
        <end position="823"/>
    </location>
</feature>
<dbReference type="Pfam" id="PF23232">
    <property type="entry name" value="AAA_lid_13"/>
    <property type="match status" value="1"/>
</dbReference>
<comment type="caution">
    <text evidence="3">The sequence shown here is derived from an EMBL/GenBank/DDBJ whole genome shotgun (WGS) entry which is preliminary data.</text>
</comment>
<dbReference type="Pfam" id="PF22942">
    <property type="entry name" value="DUF7025"/>
    <property type="match status" value="1"/>
</dbReference>
<name>A0AAI9V7N6_9PEZI</name>
<dbReference type="PANTHER" id="PTHR46411">
    <property type="entry name" value="FAMILY ATPASE, PUTATIVE-RELATED"/>
    <property type="match status" value="1"/>
</dbReference>
<dbReference type="InterPro" id="IPR003959">
    <property type="entry name" value="ATPase_AAA_core"/>
</dbReference>
<dbReference type="GO" id="GO:0005524">
    <property type="term" value="F:ATP binding"/>
    <property type="evidence" value="ECO:0007669"/>
    <property type="project" value="InterPro"/>
</dbReference>
<dbReference type="EMBL" id="MPDP01000235">
    <property type="protein sequence ID" value="KAK1470340.1"/>
    <property type="molecule type" value="Genomic_DNA"/>
</dbReference>
<gene>
    <name evidence="3" type="ORF">CCUS01_06442</name>
</gene>
<proteinExistence type="predicted"/>
<dbReference type="CDD" id="cd19481">
    <property type="entry name" value="RecA-like_protease"/>
    <property type="match status" value="1"/>
</dbReference>
<reference evidence="3" key="1">
    <citation type="submission" date="2016-11" db="EMBL/GenBank/DDBJ databases">
        <title>The genome sequence of Colletotrichum cuscutae.</title>
        <authorList>
            <person name="Baroncelli R."/>
        </authorList>
    </citation>
    <scope>NUCLEOTIDE SEQUENCE</scope>
    <source>
        <strain evidence="3">IMI 304802</strain>
    </source>
</reference>
<accession>A0AAI9V7N6</accession>
<evidence type="ECO:0000313" key="3">
    <source>
        <dbReference type="EMBL" id="KAK1470340.1"/>
    </source>
</evidence>
<dbReference type="PANTHER" id="PTHR46411:SF2">
    <property type="entry name" value="AAA+ ATPASE DOMAIN-CONTAINING PROTEIN"/>
    <property type="match status" value="1"/>
</dbReference>
<dbReference type="Proteomes" id="UP001239213">
    <property type="component" value="Unassembled WGS sequence"/>
</dbReference>
<evidence type="ECO:0000259" key="2">
    <source>
        <dbReference type="SMART" id="SM00382"/>
    </source>
</evidence>
<dbReference type="AlphaFoldDB" id="A0AAI9V7N6"/>
<dbReference type="SUPFAM" id="SSF52540">
    <property type="entry name" value="P-loop containing nucleoside triphosphate hydrolases"/>
    <property type="match status" value="1"/>
</dbReference>
<dbReference type="InterPro" id="IPR027417">
    <property type="entry name" value="P-loop_NTPase"/>
</dbReference>
<sequence>MPEDPVMADSGVTIDGTEIPVSKKEEFPVFFRDLWYFFQPGGYIVRKTGYQRVWRIVQCTGGRAHLSVAGNRDRVDNIPYTARHSRLTLDCYYIDFDGKRFGPVYHQFVIKAFEHSRDITSLEVFPLEYITNSGVILEELSKQGESFVNVTQACHRYCVGQTITRTPTGEKLYEVSHPEDVDGPVMIDFDRALQTNPRWCPEFALPKLGQQDGREIREMTLADEVTGGNSRGHCFDVNCCQNENILDDLEWDRLRRDEFVASERMVILFPEVGNSVTPTSTECRLFPNRVFGFILRSRKWACLPVSSLKGIKRETSNLQYLELPGQHKDIVTGLVETHFRNKEKEKRTQKHETRMEFDLVRAKGKGLIILLHGAPGVGKTSTAECIAEANATPLFPITCGDLGMDPMDVEANLDTNFQLAESWGCVLLLDEADVFLAQRTQNDITRNALVSIFLRALEYYSGVLFLTTNRVGTIDEAFRSRIHISLLYPILTEVQTIKIWEGQLARAKQRDPTLIVKTEDVLSYARNLYKQQMEKRKVGWNGRQIRNAMQTAVALAEHNSVISSTNPDMPQSPSLEIRWFDIIAAASWQFEAYLEDALQLSAREYARQFSFRADRASSDHLVMPQVSAVAASVRPLYDPKPTEPPSSIQPQNGSLIGITAGVNHQSSSAGHDTSPMPQWAPRTPNGPPTTLAVSTAHYTPTPTPHHPTLQGSSSLFGATTDVQLPTSQQMATSNPFGAVNIPNLPQQASLMFNSQQPPVTPNQQYLYYGSVDPSPGPTVAHSWRDSIPSTNQIGNMAWSGHLAAQPGSQYPQPSVPGPGNSAR</sequence>
<dbReference type="SMART" id="SM00382">
    <property type="entry name" value="AAA"/>
    <property type="match status" value="1"/>
</dbReference>
<keyword evidence="4" id="KW-1185">Reference proteome</keyword>
<evidence type="ECO:0000256" key="1">
    <source>
        <dbReference type="SAM" id="MobiDB-lite"/>
    </source>
</evidence>
<dbReference type="InterPro" id="IPR003593">
    <property type="entry name" value="AAA+_ATPase"/>
</dbReference>
<evidence type="ECO:0000313" key="4">
    <source>
        <dbReference type="Proteomes" id="UP001239213"/>
    </source>
</evidence>